<comment type="caution">
    <text evidence="3">The sequence shown here is derived from an EMBL/GenBank/DDBJ whole genome shotgun (WGS) entry which is preliminary data.</text>
</comment>
<protein>
    <submittedName>
        <fullName evidence="3">DUF4350 domain-containing protein</fullName>
    </submittedName>
</protein>
<feature type="domain" description="DUF4350" evidence="2">
    <location>
        <begin position="45"/>
        <end position="252"/>
    </location>
</feature>
<dbReference type="EMBL" id="JAKJXH010000002">
    <property type="protein sequence ID" value="MCF7541174.1"/>
    <property type="molecule type" value="Genomic_DNA"/>
</dbReference>
<keyword evidence="1" id="KW-0472">Membrane</keyword>
<dbReference type="RefSeq" id="WP_237250448.1">
    <property type="nucleotide sequence ID" value="NZ_JAKJXE010000005.1"/>
</dbReference>
<keyword evidence="1" id="KW-0812">Transmembrane</keyword>
<keyword evidence="4" id="KW-1185">Reference proteome</keyword>
<evidence type="ECO:0000256" key="1">
    <source>
        <dbReference type="SAM" id="Phobius"/>
    </source>
</evidence>
<dbReference type="InterPro" id="IPR025646">
    <property type="entry name" value="DUF4350"/>
</dbReference>
<reference evidence="3" key="1">
    <citation type="submission" date="2022-01" db="EMBL/GenBank/DDBJ databases">
        <title>Pseudomonas sp. nov. isolated from Antarctic regolith.</title>
        <authorList>
            <person name="Novakova D."/>
            <person name="Sedlar K."/>
        </authorList>
    </citation>
    <scope>NUCLEOTIDE SEQUENCE</scope>
    <source>
        <strain evidence="3">P2647</strain>
    </source>
</reference>
<evidence type="ECO:0000259" key="2">
    <source>
        <dbReference type="Pfam" id="PF14258"/>
    </source>
</evidence>
<gene>
    <name evidence="3" type="ORF">L4G47_02920</name>
</gene>
<organism evidence="3 4">
    <name type="scientific">Pseudomonas petrae</name>
    <dbReference type="NCBI Taxonomy" id="2912190"/>
    <lineage>
        <taxon>Bacteria</taxon>
        <taxon>Pseudomonadati</taxon>
        <taxon>Pseudomonadota</taxon>
        <taxon>Gammaproteobacteria</taxon>
        <taxon>Pseudomonadales</taxon>
        <taxon>Pseudomonadaceae</taxon>
        <taxon>Pseudomonas</taxon>
    </lineage>
</organism>
<proteinExistence type="predicted"/>
<dbReference type="Pfam" id="PF14258">
    <property type="entry name" value="DUF4350"/>
    <property type="match status" value="1"/>
</dbReference>
<evidence type="ECO:0000313" key="3">
    <source>
        <dbReference type="EMBL" id="MCF7541174.1"/>
    </source>
</evidence>
<keyword evidence="1" id="KW-1133">Transmembrane helix</keyword>
<accession>A0ABS9I1X0</accession>
<name>A0ABS9I1X0_9PSED</name>
<feature type="transmembrane region" description="Helical" evidence="1">
    <location>
        <begin position="276"/>
        <end position="295"/>
    </location>
</feature>
<dbReference type="Proteomes" id="UP001162905">
    <property type="component" value="Unassembled WGS sequence"/>
</dbReference>
<evidence type="ECO:0000313" key="4">
    <source>
        <dbReference type="Proteomes" id="UP001162905"/>
    </source>
</evidence>
<sequence>MSRRWIIGLVTALMLASIVIASVPVLKRLERYQETVDQGPSPEALANPYLAAQTFLRQRNIQVKTVETLATLPDIQDQPQTLMLLDFREKMTPSEVKRLLAWTQSGGRLLFVAEQLWDQAKGSSGDLLLDQLQIHQFLTQDLQEQDRERQREQLKPVIPLSTPDIQGPETPWPELTRLFVQNENAPAYMSFDPAFHLDDPEDHAQSWANSADATHLLQMVYGSGLITVVTDADLWKTHTIGEYDNAWLLWYLSQDSTVTMVLRTEHDNLFGLLWKYFPQALLALTLCLIATLWHAGMRHGPMLPILSRGRRQLSEHLRASADFMLRREGQHAALRALQQDILRRARQRHPGFETLTVTEQWQTLARMTRQSTSSIGQALRPRPEQRLSSSEFTRQVAYLQTIRNALNV</sequence>